<dbReference type="GO" id="GO:0016020">
    <property type="term" value="C:membrane"/>
    <property type="evidence" value="ECO:0007669"/>
    <property type="project" value="UniProtKB-SubCell"/>
</dbReference>
<evidence type="ECO:0000256" key="2">
    <source>
        <dbReference type="SAM" id="Coils"/>
    </source>
</evidence>
<dbReference type="InterPro" id="IPR010131">
    <property type="entry name" value="MdtP/NodT-like"/>
</dbReference>
<reference evidence="3" key="1">
    <citation type="journal article" date="2014" name="Genome Announc.">
        <title>Draft Genome Sequences of a Phylogenetically Diverse Suite of Pseudomonas syringae Strains from Multiple Source Populations.</title>
        <authorList>
            <person name="Baltrus D.A."/>
            <person name="Yourstone S."/>
            <person name="Lind A."/>
            <person name="Guilbaud C."/>
            <person name="Sands D.C."/>
            <person name="Jones C.D."/>
            <person name="Morris C.E."/>
            <person name="Dangl J.L."/>
        </authorList>
    </citation>
    <scope>NUCLEOTIDE SEQUENCE</scope>
    <source>
        <strain evidence="3">CC1417</strain>
    </source>
</reference>
<name>A0AAU8LGM1_PSESX</name>
<dbReference type="PANTHER" id="PTHR30203">
    <property type="entry name" value="OUTER MEMBRANE CATION EFFLUX PROTEIN"/>
    <property type="match status" value="1"/>
</dbReference>
<feature type="coiled-coil region" evidence="2">
    <location>
        <begin position="276"/>
        <end position="305"/>
    </location>
</feature>
<gene>
    <name evidence="3" type="ORF">N011_23305</name>
</gene>
<dbReference type="SUPFAM" id="SSF56954">
    <property type="entry name" value="Outer membrane efflux proteins (OEP)"/>
    <property type="match status" value="1"/>
</dbReference>
<dbReference type="PANTHER" id="PTHR30203:SF29">
    <property type="entry name" value="PROTEIN CYAE"/>
    <property type="match status" value="1"/>
</dbReference>
<dbReference type="AlphaFoldDB" id="A0AAU8LGM1"/>
<accession>A0AAU8LGM1</accession>
<dbReference type="GO" id="GO:0015562">
    <property type="term" value="F:efflux transmembrane transporter activity"/>
    <property type="evidence" value="ECO:0007669"/>
    <property type="project" value="InterPro"/>
</dbReference>
<protein>
    <submittedName>
        <fullName evidence="3">TolC family protein</fullName>
    </submittedName>
</protein>
<sequence>MSAITSVLLLSGCMSLVPEPLDKSALKDQAKQDAITARQDVAPITGPLTLEEAIARALKYNLDSRSRQMEEALALNQFDVGNFDMLPKMIAAAGYSERSEYATTRAVDSVTGQPSLANPYISSDKQHATTDLGLTWSVLDFGLSYYNAKQNGDRVLIASERRRQAMHVLVQDVRSAFWRTASAQKLRQQVTDATALAESALTDARQAETERLRAPIESLRYQRQVLENLRLLEAIEQELATARIELAALINAPLGVALQVVEPAESFNKQILDLPVEQLEAQALAQNAELREQNYNSRIASQETRKTLLRLFPNLSLNYNLRHDSDKYLINNNWNEAGAQISFNLMNLLSAPSQYRLAKAGISLADQRRVATQMAVLAQVHIARLQYANALQQYDRADAIWQVDDRLNAQSANRAQAQTTSKLDTVASNTSAILSLLRRYQALSVANAAASKLQATLGMEPTIGDVQAQSLAQLQSNVGLSLQQWNRGSIGAEGQVK</sequence>
<reference evidence="3" key="2">
    <citation type="submission" date="2024-07" db="EMBL/GenBank/DDBJ databases">
        <title>A complete genome sequence for Pseudomonas syringae CC1417.</title>
        <authorList>
            <person name="Baltrus D.A."/>
        </authorList>
    </citation>
    <scope>NUCLEOTIDE SEQUENCE</scope>
    <source>
        <strain evidence="3">CC1417</strain>
    </source>
</reference>
<evidence type="ECO:0000256" key="1">
    <source>
        <dbReference type="ARBA" id="ARBA00004442"/>
    </source>
</evidence>
<keyword evidence="2" id="KW-0175">Coiled coil</keyword>
<dbReference type="EMBL" id="CP159362">
    <property type="protein sequence ID" value="XCN67377.1"/>
    <property type="molecule type" value="Genomic_DNA"/>
</dbReference>
<evidence type="ECO:0000313" key="3">
    <source>
        <dbReference type="EMBL" id="XCN67377.1"/>
    </source>
</evidence>
<dbReference type="RefSeq" id="WP_200868047.1">
    <property type="nucleotide sequence ID" value="NZ_CP159362.1"/>
</dbReference>
<organism evidence="3">
    <name type="scientific">Pseudomonas syringae CC1417</name>
    <dbReference type="NCBI Taxonomy" id="1357272"/>
    <lineage>
        <taxon>Bacteria</taxon>
        <taxon>Pseudomonadati</taxon>
        <taxon>Pseudomonadota</taxon>
        <taxon>Gammaproteobacteria</taxon>
        <taxon>Pseudomonadales</taxon>
        <taxon>Pseudomonadaceae</taxon>
        <taxon>Pseudomonas</taxon>
        <taxon>Pseudomonas syringae</taxon>
    </lineage>
</organism>
<proteinExistence type="predicted"/>
<dbReference type="Gene3D" id="1.20.1600.10">
    <property type="entry name" value="Outer membrane efflux proteins (OEP)"/>
    <property type="match status" value="1"/>
</dbReference>
<comment type="subcellular location">
    <subcellularLocation>
        <location evidence="1">Cell outer membrane</location>
    </subcellularLocation>
</comment>